<dbReference type="InterPro" id="IPR043128">
    <property type="entry name" value="Rev_trsase/Diguanyl_cyclase"/>
</dbReference>
<dbReference type="Proteomes" id="UP000294947">
    <property type="component" value="Unassembled WGS sequence"/>
</dbReference>
<evidence type="ECO:0000313" key="5">
    <source>
        <dbReference type="Proteomes" id="UP000294947"/>
    </source>
</evidence>
<feature type="domain" description="Cas10/Cmr2 second palm" evidence="3">
    <location>
        <begin position="208"/>
        <end position="346"/>
    </location>
</feature>
<dbReference type="EMBL" id="SMKW01000024">
    <property type="protein sequence ID" value="TDD49643.1"/>
    <property type="molecule type" value="Genomic_DNA"/>
</dbReference>
<dbReference type="Pfam" id="PF22335">
    <property type="entry name" value="Cas10-Cmr2_palm2"/>
    <property type="match status" value="1"/>
</dbReference>
<dbReference type="Gene3D" id="3.30.70.270">
    <property type="match status" value="1"/>
</dbReference>
<dbReference type="InterPro" id="IPR054767">
    <property type="entry name" value="Cas10-Cmr2_palm2"/>
</dbReference>
<evidence type="ECO:0000256" key="2">
    <source>
        <dbReference type="ARBA" id="ARBA00023118"/>
    </source>
</evidence>
<keyword evidence="5" id="KW-1185">Reference proteome</keyword>
<sequence>MSVYLDIGVVHIQSWLTRTTKLRGRRGGSTMISEATVPEAIDKVLEGMRDKVVRNDEAGDIDGVVALKLLVDDQDIERRVRQRVISHLRGKLPTATLRAGTFVGGNYAEAKLSPAKREDTWSPAVSDWPPGRPCGWCYSWPATPNNADEENNRLCGECAQRKAAAIDAEQGERMPRQEKELLSRLGTTTRVPNMMKDLAKLSSGGTHVALIYADGNAIGKFIGDLHTMRHEKRARELLQKVTKVIDESTWEALVAAVREIWDSDTAPPVIPHLVGGDDVLISVPADRAWDFVRKLQSEFSRVIGNATGGTGVTPPSLSAGIVFHRHIKPLHVMHDLVSTLLRSAKALYLGAEAAIAWQDATRDGEEPIDRTPFRHAKLEAETPKLAALAALPNAARQRLAELLRSHDLGTKPVEEHLRRLGLAGKVASFREDPILLADALGMVHWWR</sequence>
<name>A0A4R4YW99_9PSEU</name>
<dbReference type="RefSeq" id="WP_132486989.1">
    <property type="nucleotide sequence ID" value="NZ_SMKW01000024.1"/>
</dbReference>
<evidence type="ECO:0000259" key="3">
    <source>
        <dbReference type="Pfam" id="PF22335"/>
    </source>
</evidence>
<keyword evidence="2" id="KW-0051">Antiviral defense</keyword>
<evidence type="ECO:0000256" key="1">
    <source>
        <dbReference type="ARBA" id="ARBA00022741"/>
    </source>
</evidence>
<gene>
    <name evidence="4" type="ORF">E1288_19225</name>
</gene>
<dbReference type="OrthoDB" id="3715807at2"/>
<organism evidence="4 5">
    <name type="scientific">Saccharopolyspora elongata</name>
    <dbReference type="NCBI Taxonomy" id="2530387"/>
    <lineage>
        <taxon>Bacteria</taxon>
        <taxon>Bacillati</taxon>
        <taxon>Actinomycetota</taxon>
        <taxon>Actinomycetes</taxon>
        <taxon>Pseudonocardiales</taxon>
        <taxon>Pseudonocardiaceae</taxon>
        <taxon>Saccharopolyspora</taxon>
    </lineage>
</organism>
<dbReference type="GO" id="GO:0000166">
    <property type="term" value="F:nucleotide binding"/>
    <property type="evidence" value="ECO:0007669"/>
    <property type="project" value="UniProtKB-KW"/>
</dbReference>
<evidence type="ECO:0000313" key="4">
    <source>
        <dbReference type="EMBL" id="TDD49643.1"/>
    </source>
</evidence>
<dbReference type="AlphaFoldDB" id="A0A4R4YW99"/>
<protein>
    <recommendedName>
        <fullName evidence="3">Cas10/Cmr2 second palm domain-containing protein</fullName>
    </recommendedName>
</protein>
<keyword evidence="1" id="KW-0547">Nucleotide-binding</keyword>
<proteinExistence type="predicted"/>
<dbReference type="GO" id="GO:0051607">
    <property type="term" value="P:defense response to virus"/>
    <property type="evidence" value="ECO:0007669"/>
    <property type="project" value="UniProtKB-KW"/>
</dbReference>
<reference evidence="4 5" key="1">
    <citation type="submission" date="2019-03" db="EMBL/GenBank/DDBJ databases">
        <title>Draft genome sequences of novel Actinobacteria.</title>
        <authorList>
            <person name="Sahin N."/>
            <person name="Ay H."/>
            <person name="Saygin H."/>
        </authorList>
    </citation>
    <scope>NUCLEOTIDE SEQUENCE [LARGE SCALE GENOMIC DNA]</scope>
    <source>
        <strain evidence="4 5">7K502</strain>
    </source>
</reference>
<comment type="caution">
    <text evidence="4">The sequence shown here is derived from an EMBL/GenBank/DDBJ whole genome shotgun (WGS) entry which is preliminary data.</text>
</comment>
<accession>A0A4R4YW99</accession>